<organism evidence="2 3">
    <name type="scientific">Azospirillum picis</name>
    <dbReference type="NCBI Taxonomy" id="488438"/>
    <lineage>
        <taxon>Bacteria</taxon>
        <taxon>Pseudomonadati</taxon>
        <taxon>Pseudomonadota</taxon>
        <taxon>Alphaproteobacteria</taxon>
        <taxon>Rhodospirillales</taxon>
        <taxon>Azospirillaceae</taxon>
        <taxon>Azospirillum</taxon>
    </lineage>
</organism>
<comment type="caution">
    <text evidence="2">The sequence shown here is derived from an EMBL/GenBank/DDBJ whole genome shotgun (WGS) entry which is preliminary data.</text>
</comment>
<evidence type="ECO:0000256" key="1">
    <source>
        <dbReference type="SAM" id="Phobius"/>
    </source>
</evidence>
<dbReference type="EMBL" id="JAUSVU010000001">
    <property type="protein sequence ID" value="MDQ0531249.1"/>
    <property type="molecule type" value="Genomic_DNA"/>
</dbReference>
<evidence type="ECO:0000313" key="2">
    <source>
        <dbReference type="EMBL" id="MDQ0531249.1"/>
    </source>
</evidence>
<reference evidence="2 3" key="1">
    <citation type="submission" date="2023-07" db="EMBL/GenBank/DDBJ databases">
        <title>Genomic Encyclopedia of Type Strains, Phase IV (KMG-IV): sequencing the most valuable type-strain genomes for metagenomic binning, comparative biology and taxonomic classification.</title>
        <authorList>
            <person name="Goeker M."/>
        </authorList>
    </citation>
    <scope>NUCLEOTIDE SEQUENCE [LARGE SCALE GENOMIC DNA]</scope>
    <source>
        <strain evidence="2 3">DSM 19922</strain>
    </source>
</reference>
<gene>
    <name evidence="2" type="ORF">QO018_000081</name>
</gene>
<accession>A0ABU0MCU5</accession>
<evidence type="ECO:0000313" key="3">
    <source>
        <dbReference type="Proteomes" id="UP001244552"/>
    </source>
</evidence>
<name>A0ABU0MCU5_9PROT</name>
<dbReference type="Proteomes" id="UP001244552">
    <property type="component" value="Unassembled WGS sequence"/>
</dbReference>
<feature type="transmembrane region" description="Helical" evidence="1">
    <location>
        <begin position="17"/>
        <end position="38"/>
    </location>
</feature>
<sequence length="54" mass="5725">MSATGDLVAAFLRGQPIGAAVLGFLLAYALLTLARHLADRVDPPPRSPSRRRPA</sequence>
<proteinExistence type="predicted"/>
<keyword evidence="1" id="KW-0472">Membrane</keyword>
<dbReference type="RefSeq" id="WP_209978223.1">
    <property type="nucleotide sequence ID" value="NZ_JAGINO010000001.1"/>
</dbReference>
<keyword evidence="1" id="KW-1133">Transmembrane helix</keyword>
<protein>
    <submittedName>
        <fullName evidence="2">Uncharacterized protein</fullName>
    </submittedName>
</protein>
<keyword evidence="3" id="KW-1185">Reference proteome</keyword>
<keyword evidence="1" id="KW-0812">Transmembrane</keyword>